<dbReference type="Gene3D" id="3.40.190.10">
    <property type="entry name" value="Periplasmic binding protein-like II"/>
    <property type="match status" value="1"/>
</dbReference>
<dbReference type="PANTHER" id="PTHR42928">
    <property type="entry name" value="TRICARBOXYLATE-BINDING PROTEIN"/>
    <property type="match status" value="1"/>
</dbReference>
<dbReference type="Pfam" id="PF03401">
    <property type="entry name" value="TctC"/>
    <property type="match status" value="1"/>
</dbReference>
<dbReference type="PROSITE" id="PS51318">
    <property type="entry name" value="TAT"/>
    <property type="match status" value="1"/>
</dbReference>
<organism evidence="3 4">
    <name type="scientific">Bradyrhizobium ontarionense</name>
    <dbReference type="NCBI Taxonomy" id="2898149"/>
    <lineage>
        <taxon>Bacteria</taxon>
        <taxon>Pseudomonadati</taxon>
        <taxon>Pseudomonadota</taxon>
        <taxon>Alphaproteobacteria</taxon>
        <taxon>Hyphomicrobiales</taxon>
        <taxon>Nitrobacteraceae</taxon>
        <taxon>Bradyrhizobium</taxon>
    </lineage>
</organism>
<reference evidence="3" key="1">
    <citation type="journal article" date="2024" name="Antonie Van Leeuwenhoek">
        <title>Bradyrhizobium ontarionense sp. nov., a novel bacterial symbiont isolated from Aeschynomene indica (Indian jointvetch), harbours photosynthesis, nitrogen fixation and nitrous oxide (N2O) reductase genes.</title>
        <authorList>
            <person name="Bromfield E.S.P."/>
            <person name="Cloutier S."/>
        </authorList>
    </citation>
    <scope>NUCLEOTIDE SEQUENCE</scope>
    <source>
        <strain evidence="3">A19</strain>
    </source>
</reference>
<dbReference type="PIRSF" id="PIRSF017082">
    <property type="entry name" value="YflP"/>
    <property type="match status" value="1"/>
</dbReference>
<protein>
    <submittedName>
        <fullName evidence="3">Tripartite tricarboxylate transporter substrate binding protein</fullName>
    </submittedName>
</protein>
<comment type="similarity">
    <text evidence="1">Belongs to the UPF0065 (bug) family.</text>
</comment>
<feature type="signal peptide" evidence="2">
    <location>
        <begin position="1"/>
        <end position="31"/>
    </location>
</feature>
<dbReference type="RefSeq" id="WP_231319387.1">
    <property type="nucleotide sequence ID" value="NZ_CP088156.1"/>
</dbReference>
<keyword evidence="2" id="KW-0732">Signal</keyword>
<dbReference type="Proteomes" id="UP001431010">
    <property type="component" value="Chromosome"/>
</dbReference>
<dbReference type="InterPro" id="IPR006311">
    <property type="entry name" value="TAT_signal"/>
</dbReference>
<gene>
    <name evidence="3" type="ORF">LQG66_29685</name>
</gene>
<feature type="chain" id="PRO_5045542682" evidence="2">
    <location>
        <begin position="32"/>
        <end position="333"/>
    </location>
</feature>
<dbReference type="InterPro" id="IPR005064">
    <property type="entry name" value="BUG"/>
</dbReference>
<dbReference type="PANTHER" id="PTHR42928:SF5">
    <property type="entry name" value="BLR1237 PROTEIN"/>
    <property type="match status" value="1"/>
</dbReference>
<evidence type="ECO:0000313" key="4">
    <source>
        <dbReference type="Proteomes" id="UP001431010"/>
    </source>
</evidence>
<proteinExistence type="inferred from homology"/>
<keyword evidence="4" id="KW-1185">Reference proteome</keyword>
<dbReference type="CDD" id="cd07012">
    <property type="entry name" value="PBP2_Bug_TTT"/>
    <property type="match status" value="1"/>
</dbReference>
<evidence type="ECO:0000313" key="3">
    <source>
        <dbReference type="EMBL" id="UFZ03365.1"/>
    </source>
</evidence>
<dbReference type="Gene3D" id="3.40.190.150">
    <property type="entry name" value="Bordetella uptake gene, domain 1"/>
    <property type="match status" value="1"/>
</dbReference>
<accession>A0ABY3R7Q7</accession>
<dbReference type="InterPro" id="IPR042100">
    <property type="entry name" value="Bug_dom1"/>
</dbReference>
<evidence type="ECO:0000256" key="1">
    <source>
        <dbReference type="ARBA" id="ARBA00006987"/>
    </source>
</evidence>
<dbReference type="EMBL" id="CP088156">
    <property type="protein sequence ID" value="UFZ03365.1"/>
    <property type="molecule type" value="Genomic_DNA"/>
</dbReference>
<evidence type="ECO:0000256" key="2">
    <source>
        <dbReference type="SAM" id="SignalP"/>
    </source>
</evidence>
<dbReference type="SUPFAM" id="SSF53850">
    <property type="entry name" value="Periplasmic binding protein-like II"/>
    <property type="match status" value="1"/>
</dbReference>
<sequence>MTKDTTITRRALLQCAALSSVAAISPAAAFAAADAPYPSRPVTWVIPFAPGGATGRLSLLICERLSLRLGQPFVLEHRPGAGGNVATRSVASAAPDGYTILATSTANVINASRDPAPTTAEGNDDLVPVAGLARMPLLLLVSRQLPVKTLPEFLAHARANPGKLTVGSAGPGTVQLLSADLFRTLGGITWSVVHYRGSGPALTDLASGHIHAMFDNTAAAVDLIRSGKVRALAVSTRERAAAFPELPPVADVLPSFETSGFYGVAAPHGTPQAIVDLLNREINAALADAEINRHFAELGATPITGDSGVYAATYRAEVMHWRKLVAAQASPTR</sequence>
<name>A0ABY3R7Q7_9BRAD</name>